<dbReference type="PANTHER" id="PTHR36302:SF1">
    <property type="entry name" value="COPPER CHAPERONE PCU(A)C"/>
    <property type="match status" value="1"/>
</dbReference>
<keyword evidence="2" id="KW-0732">Signal</keyword>
<dbReference type="EMBL" id="QFQB01000022">
    <property type="protein sequence ID" value="PZQ46729.1"/>
    <property type="molecule type" value="Genomic_DNA"/>
</dbReference>
<feature type="compositionally biased region" description="Low complexity" evidence="1">
    <location>
        <begin position="237"/>
        <end position="258"/>
    </location>
</feature>
<name>A0A2W5N2X1_9BACT</name>
<evidence type="ECO:0008006" key="5">
    <source>
        <dbReference type="Google" id="ProtNLM"/>
    </source>
</evidence>
<feature type="compositionally biased region" description="Low complexity" evidence="1">
    <location>
        <begin position="203"/>
        <end position="219"/>
    </location>
</feature>
<feature type="region of interest" description="Disordered" evidence="1">
    <location>
        <begin position="202"/>
        <end position="258"/>
    </location>
</feature>
<sequence>MKRSYYLFPLMAMTALSLTLAACDDNKAEDTATTETTTTVAETTVAPAATTETTPAAVASVQAEGATSFATAPGATTGAVFLTLHNPGTAADRLNGLTTTVSSSAELHESYTDEQGVMQMRKVDAIEIPAGQQVSLKADGYHIMLIGLSEPLTAGIPFNVTLDFESAPDVTIPVTVTSPVGSAAPEATPMDHEGMDHGAMVAPSEEVTPEPTTTDGTVVAPEAETTEPVSPTGATTPDMAPTSSAPDASTTTPSATGE</sequence>
<evidence type="ECO:0000256" key="2">
    <source>
        <dbReference type="SAM" id="SignalP"/>
    </source>
</evidence>
<dbReference type="InterPro" id="IPR036182">
    <property type="entry name" value="PCuAC_sf"/>
</dbReference>
<dbReference type="SUPFAM" id="SSF110087">
    <property type="entry name" value="DR1885-like metal-binding protein"/>
    <property type="match status" value="1"/>
</dbReference>
<dbReference type="InterPro" id="IPR007410">
    <property type="entry name" value="LpqE-like"/>
</dbReference>
<dbReference type="Gene3D" id="2.60.40.1890">
    <property type="entry name" value="PCu(A)C copper chaperone"/>
    <property type="match status" value="1"/>
</dbReference>
<evidence type="ECO:0000313" key="4">
    <source>
        <dbReference type="Proteomes" id="UP000249417"/>
    </source>
</evidence>
<proteinExistence type="predicted"/>
<reference evidence="3 4" key="1">
    <citation type="submission" date="2017-08" db="EMBL/GenBank/DDBJ databases">
        <title>Infants hospitalized years apart are colonized by the same room-sourced microbial strains.</title>
        <authorList>
            <person name="Brooks B."/>
            <person name="Olm M.R."/>
            <person name="Firek B.A."/>
            <person name="Baker R."/>
            <person name="Thomas B.C."/>
            <person name="Morowitz M.J."/>
            <person name="Banfield J.F."/>
        </authorList>
    </citation>
    <scope>NUCLEOTIDE SEQUENCE [LARGE SCALE GENOMIC DNA]</scope>
    <source>
        <strain evidence="3">S2_005_002_R2_29</strain>
    </source>
</reference>
<accession>A0A2W5N2X1</accession>
<dbReference type="AlphaFoldDB" id="A0A2W5N2X1"/>
<evidence type="ECO:0000313" key="3">
    <source>
        <dbReference type="EMBL" id="PZQ46729.1"/>
    </source>
</evidence>
<organism evidence="3 4">
    <name type="scientific">Micavibrio aeruginosavorus</name>
    <dbReference type="NCBI Taxonomy" id="349221"/>
    <lineage>
        <taxon>Bacteria</taxon>
        <taxon>Pseudomonadati</taxon>
        <taxon>Bdellovibrionota</taxon>
        <taxon>Bdellovibrionia</taxon>
        <taxon>Bdellovibrionales</taxon>
        <taxon>Pseudobdellovibrionaceae</taxon>
        <taxon>Micavibrio</taxon>
    </lineage>
</organism>
<comment type="caution">
    <text evidence="3">The sequence shown here is derived from an EMBL/GenBank/DDBJ whole genome shotgun (WGS) entry which is preliminary data.</text>
</comment>
<feature type="chain" id="PRO_5016043894" description="Copper chaperone PCu(A)C" evidence="2">
    <location>
        <begin position="22"/>
        <end position="258"/>
    </location>
</feature>
<dbReference type="InterPro" id="IPR058248">
    <property type="entry name" value="Lxx211020-like"/>
</dbReference>
<dbReference type="PROSITE" id="PS51257">
    <property type="entry name" value="PROKAR_LIPOPROTEIN"/>
    <property type="match status" value="1"/>
</dbReference>
<feature type="signal peptide" evidence="2">
    <location>
        <begin position="1"/>
        <end position="21"/>
    </location>
</feature>
<evidence type="ECO:0000256" key="1">
    <source>
        <dbReference type="SAM" id="MobiDB-lite"/>
    </source>
</evidence>
<protein>
    <recommendedName>
        <fullName evidence="5">Copper chaperone PCu(A)C</fullName>
    </recommendedName>
</protein>
<dbReference type="PANTHER" id="PTHR36302">
    <property type="entry name" value="BLR7088 PROTEIN"/>
    <property type="match status" value="1"/>
</dbReference>
<dbReference type="Pfam" id="PF04314">
    <property type="entry name" value="PCuAC"/>
    <property type="match status" value="1"/>
</dbReference>
<gene>
    <name evidence="3" type="ORF">DI551_04560</name>
</gene>
<dbReference type="Proteomes" id="UP000249417">
    <property type="component" value="Unassembled WGS sequence"/>
</dbReference>